<reference evidence="2" key="1">
    <citation type="submission" date="2022-02" db="EMBL/GenBank/DDBJ databases">
        <title>Fredinandcohnia quinoae sp. nov. isolated from Chenopodium quinoa seeds.</title>
        <authorList>
            <person name="Saati-Santamaria Z."/>
            <person name="Flores-Felix J.D."/>
            <person name="Igual J.M."/>
            <person name="Velazquez E."/>
            <person name="Garcia-Fraile P."/>
            <person name="Martinez-Molina E."/>
        </authorList>
    </citation>
    <scope>NUCLEOTIDE SEQUENCE</scope>
    <source>
        <strain evidence="2">SECRCQ15</strain>
    </source>
</reference>
<dbReference type="Proteomes" id="UP001431131">
    <property type="component" value="Unassembled WGS sequence"/>
</dbReference>
<feature type="transmembrane region" description="Helical" evidence="1">
    <location>
        <begin position="39"/>
        <end position="70"/>
    </location>
</feature>
<name>A0AAW5ECR0_9BACI</name>
<keyword evidence="1" id="KW-0472">Membrane</keyword>
<keyword evidence="1" id="KW-1133">Transmembrane helix</keyword>
<organism evidence="2 3">
    <name type="scientific">Fredinandcohnia quinoae</name>
    <dbReference type="NCBI Taxonomy" id="2918902"/>
    <lineage>
        <taxon>Bacteria</taxon>
        <taxon>Bacillati</taxon>
        <taxon>Bacillota</taxon>
        <taxon>Bacilli</taxon>
        <taxon>Bacillales</taxon>
        <taxon>Bacillaceae</taxon>
        <taxon>Fredinandcohnia</taxon>
    </lineage>
</organism>
<dbReference type="AlphaFoldDB" id="A0AAW5ECR0"/>
<dbReference type="RefSeq" id="WP_240257763.1">
    <property type="nucleotide sequence ID" value="NZ_JAKTTI010000058.1"/>
</dbReference>
<protein>
    <submittedName>
        <fullName evidence="2">DUF2628 domain-containing protein</fullName>
    </submittedName>
</protein>
<feature type="transmembrane region" description="Helical" evidence="1">
    <location>
        <begin position="15"/>
        <end position="33"/>
    </location>
</feature>
<proteinExistence type="predicted"/>
<keyword evidence="3" id="KW-1185">Reference proteome</keyword>
<evidence type="ECO:0000313" key="2">
    <source>
        <dbReference type="EMBL" id="MCH1627846.1"/>
    </source>
</evidence>
<evidence type="ECO:0000313" key="3">
    <source>
        <dbReference type="Proteomes" id="UP001431131"/>
    </source>
</evidence>
<dbReference type="EMBL" id="JAKTTI010000058">
    <property type="protein sequence ID" value="MCH1627846.1"/>
    <property type="molecule type" value="Genomic_DNA"/>
</dbReference>
<keyword evidence="1" id="KW-0812">Transmembrane</keyword>
<sequence>MKIELKNPAGLTKRVKVGFSWTTFFFGFFPALFRGDLKWAIIMFIIAAALGSFTFGLGGIIADIVFAFIYNKLYIKEMIEKGYQPANDEARTILENKQILSRTA</sequence>
<comment type="caution">
    <text evidence="2">The sequence shown here is derived from an EMBL/GenBank/DDBJ whole genome shotgun (WGS) entry which is preliminary data.</text>
</comment>
<evidence type="ECO:0000256" key="1">
    <source>
        <dbReference type="SAM" id="Phobius"/>
    </source>
</evidence>
<accession>A0AAW5ECR0</accession>
<gene>
    <name evidence="2" type="ORF">MJG50_21140</name>
</gene>